<feature type="binding site" evidence="14">
    <location>
        <position position="200"/>
    </location>
    <ligand>
        <name>NAD(+)</name>
        <dbReference type="ChEBI" id="CHEBI:57540"/>
    </ligand>
</feature>
<dbReference type="InterPro" id="IPR016156">
    <property type="entry name" value="FAD/NAD-linked_Rdtase_dimer_sf"/>
</dbReference>
<dbReference type="NCBIfam" id="TIGR01350">
    <property type="entry name" value="lipoamide_DH"/>
    <property type="match status" value="1"/>
</dbReference>
<dbReference type="AlphaFoldDB" id="A0A1F2PGV2"/>
<comment type="miscellaneous">
    <text evidence="16">The active site is a redox-active disulfide bond.</text>
</comment>
<dbReference type="EMBL" id="LKEU01000033">
    <property type="protein sequence ID" value="OFV70214.1"/>
    <property type="molecule type" value="Genomic_DNA"/>
</dbReference>
<dbReference type="Proteomes" id="UP000176244">
    <property type="component" value="Unassembled WGS sequence"/>
</dbReference>
<dbReference type="Gene3D" id="3.30.390.30">
    <property type="match status" value="1"/>
</dbReference>
<dbReference type="InterPro" id="IPR001100">
    <property type="entry name" value="Pyr_nuc-diS_OxRdtase"/>
</dbReference>
<evidence type="ECO:0000259" key="18">
    <source>
        <dbReference type="Pfam" id="PF07992"/>
    </source>
</evidence>
<feature type="binding site" evidence="14">
    <location>
        <position position="267"/>
    </location>
    <ligand>
        <name>NAD(+)</name>
        <dbReference type="ChEBI" id="CHEBI:57540"/>
    </ligand>
</feature>
<feature type="domain" description="FAD/NAD(P)-binding" evidence="18">
    <location>
        <begin position="3"/>
        <end position="322"/>
    </location>
</feature>
<evidence type="ECO:0000256" key="10">
    <source>
        <dbReference type="ARBA" id="ARBA00023157"/>
    </source>
</evidence>
<keyword evidence="6 16" id="KW-0285">Flavoprotein</keyword>
<name>A0A1F2PGV2_9FIRM</name>
<dbReference type="InterPro" id="IPR050151">
    <property type="entry name" value="Class-I_Pyr_Nuc-Dis_Oxidored"/>
</dbReference>
<evidence type="ECO:0000256" key="13">
    <source>
        <dbReference type="PIRSR" id="PIRSR000350-2"/>
    </source>
</evidence>
<dbReference type="PRINTS" id="PR00411">
    <property type="entry name" value="PNDRDTASEI"/>
</dbReference>
<keyword evidence="9 14" id="KW-0520">NAD</keyword>
<dbReference type="PIRSF" id="PIRSF000350">
    <property type="entry name" value="Mercury_reductase_MerA"/>
    <property type="match status" value="1"/>
</dbReference>
<protein>
    <recommendedName>
        <fullName evidence="4 16">Dihydrolipoyl dehydrogenase</fullName>
        <ecNumber evidence="3 16">1.8.1.4</ecNumber>
    </recommendedName>
</protein>
<keyword evidence="10" id="KW-1015">Disulfide bond</keyword>
<gene>
    <name evidence="19" type="primary">lpd_4</name>
    <name evidence="19" type="ORF">ACWI_24190</name>
</gene>
<keyword evidence="14" id="KW-0547">Nucleotide-binding</keyword>
<dbReference type="SUPFAM" id="SSF51905">
    <property type="entry name" value="FAD/NAD(P)-binding domain"/>
    <property type="match status" value="1"/>
</dbReference>
<keyword evidence="7 14" id="KW-0274">FAD</keyword>
<feature type="binding site" evidence="14">
    <location>
        <begin position="177"/>
        <end position="184"/>
    </location>
    <ligand>
        <name>NAD(+)</name>
        <dbReference type="ChEBI" id="CHEBI:57540"/>
    </ligand>
</feature>
<dbReference type="Pfam" id="PF02852">
    <property type="entry name" value="Pyr_redox_dim"/>
    <property type="match status" value="1"/>
</dbReference>
<evidence type="ECO:0000256" key="8">
    <source>
        <dbReference type="ARBA" id="ARBA00023002"/>
    </source>
</evidence>
<evidence type="ECO:0000259" key="17">
    <source>
        <dbReference type="Pfam" id="PF02852"/>
    </source>
</evidence>
<dbReference type="GO" id="GO:0005737">
    <property type="term" value="C:cytoplasm"/>
    <property type="evidence" value="ECO:0007669"/>
    <property type="project" value="UniProtKB-SubCell"/>
</dbReference>
<evidence type="ECO:0000256" key="6">
    <source>
        <dbReference type="ARBA" id="ARBA00022630"/>
    </source>
</evidence>
<comment type="subcellular location">
    <subcellularLocation>
        <location evidence="1">Cytoplasm</location>
    </subcellularLocation>
</comment>
<dbReference type="Pfam" id="PF07992">
    <property type="entry name" value="Pyr_redox_2"/>
    <property type="match status" value="1"/>
</dbReference>
<feature type="disulfide bond" description="Redox-active" evidence="15">
    <location>
        <begin position="39"/>
        <end position="44"/>
    </location>
</feature>
<keyword evidence="11 16" id="KW-0676">Redox-active center</keyword>
<dbReference type="STRING" id="52694.ACWI_24190"/>
<feature type="binding site" evidence="14">
    <location>
        <position position="48"/>
    </location>
    <ligand>
        <name>FAD</name>
        <dbReference type="ChEBI" id="CHEBI:57692"/>
    </ligand>
</feature>
<dbReference type="SUPFAM" id="SSF55424">
    <property type="entry name" value="FAD/NAD-linked reductases, dimerisation (C-terminal) domain"/>
    <property type="match status" value="1"/>
</dbReference>
<evidence type="ECO:0000256" key="3">
    <source>
        <dbReference type="ARBA" id="ARBA00012608"/>
    </source>
</evidence>
<dbReference type="InterPro" id="IPR004099">
    <property type="entry name" value="Pyr_nucl-diS_OxRdtase_dimer"/>
</dbReference>
<evidence type="ECO:0000256" key="1">
    <source>
        <dbReference type="ARBA" id="ARBA00004496"/>
    </source>
</evidence>
<comment type="catalytic activity">
    <reaction evidence="12 16">
        <text>N(6)-[(R)-dihydrolipoyl]-L-lysyl-[protein] + NAD(+) = N(6)-[(R)-lipoyl]-L-lysyl-[protein] + NADH + H(+)</text>
        <dbReference type="Rhea" id="RHEA:15045"/>
        <dbReference type="Rhea" id="RHEA-COMP:10474"/>
        <dbReference type="Rhea" id="RHEA-COMP:10475"/>
        <dbReference type="ChEBI" id="CHEBI:15378"/>
        <dbReference type="ChEBI" id="CHEBI:57540"/>
        <dbReference type="ChEBI" id="CHEBI:57945"/>
        <dbReference type="ChEBI" id="CHEBI:83099"/>
        <dbReference type="ChEBI" id="CHEBI:83100"/>
        <dbReference type="EC" id="1.8.1.4"/>
    </reaction>
</comment>
<evidence type="ECO:0000256" key="9">
    <source>
        <dbReference type="ARBA" id="ARBA00023027"/>
    </source>
</evidence>
<dbReference type="InterPro" id="IPR036188">
    <property type="entry name" value="FAD/NAD-bd_sf"/>
</dbReference>
<evidence type="ECO:0000256" key="2">
    <source>
        <dbReference type="ARBA" id="ARBA00007532"/>
    </source>
</evidence>
<evidence type="ECO:0000256" key="14">
    <source>
        <dbReference type="PIRSR" id="PIRSR000350-3"/>
    </source>
</evidence>
<feature type="domain" description="Pyridine nucleotide-disulphide oxidoreductase dimerisation" evidence="17">
    <location>
        <begin position="342"/>
        <end position="450"/>
    </location>
</feature>
<dbReference type="InterPro" id="IPR012999">
    <property type="entry name" value="Pyr_OxRdtase_I_AS"/>
</dbReference>
<sequence>MTHLAIIGGGPGGYVAAIRAAQLGAQVTLIEKDKLGGTCLNVGCIPTKALLHSAEVLTEAKNSAQIGLIIPEAGFDWTKIQKHKEQISTKLSGGVKGLLKANGVKIITGTAQFLSDEILLVTEPSGKTDELRPDKIIIASGSIPALPPIPGINHPDCIDSTGALSLAQVPESLVIIGGGVIGVEMASVYNQFGSKVTIVEMQPGILPLMDGELGEMLRKKLMRDGIEILTGTQVVSIDDNDNKVTVNINKDGNNSAIIGEKVLVAIGRKAELSTLGLDNTSIKTDKKGILVNPKMQTNAPNIYAIGDCLGKTMLAHVASQQGEVAAENALGHEAIYDEKTNPSCVYTNPEFASVGLTQEDIRGREKDYSIGRFPLAANGKSLIMGSTEGMIKIISDKKYKEVVGVHILGPRATDLIVEGALALRLESTVEEIISTIHAHPTVGEAIKEAALATENRAIHWK</sequence>
<dbReference type="GO" id="GO:0050660">
    <property type="term" value="F:flavin adenine dinucleotide binding"/>
    <property type="evidence" value="ECO:0007669"/>
    <property type="project" value="InterPro"/>
</dbReference>
<dbReference type="PRINTS" id="PR00368">
    <property type="entry name" value="FADPNR"/>
</dbReference>
<evidence type="ECO:0000313" key="19">
    <source>
        <dbReference type="EMBL" id="OFV70214.1"/>
    </source>
</evidence>
<evidence type="ECO:0000313" key="20">
    <source>
        <dbReference type="Proteomes" id="UP000176244"/>
    </source>
</evidence>
<evidence type="ECO:0000256" key="7">
    <source>
        <dbReference type="ARBA" id="ARBA00022827"/>
    </source>
</evidence>
<proteinExistence type="inferred from homology"/>
<dbReference type="OrthoDB" id="9807946at2"/>
<dbReference type="Gene3D" id="3.50.50.60">
    <property type="entry name" value="FAD/NAD(P)-binding domain"/>
    <property type="match status" value="2"/>
</dbReference>
<evidence type="ECO:0000256" key="16">
    <source>
        <dbReference type="RuleBase" id="RU003692"/>
    </source>
</evidence>
<keyword evidence="8 16" id="KW-0560">Oxidoreductase</keyword>
<dbReference type="InterPro" id="IPR006258">
    <property type="entry name" value="Lipoamide_DH"/>
</dbReference>
<evidence type="ECO:0000256" key="12">
    <source>
        <dbReference type="ARBA" id="ARBA00049187"/>
    </source>
</evidence>
<reference evidence="19 20" key="1">
    <citation type="submission" date="2015-09" db="EMBL/GenBank/DDBJ databases">
        <title>Genome sequence of Acetobacterium wieringae DSM 1911.</title>
        <authorList>
            <person name="Poehlein A."/>
            <person name="Bengelsdorf F.R."/>
            <person name="Schiel-Bengelsdorf B."/>
            <person name="Duerre P."/>
            <person name="Daniel R."/>
        </authorList>
    </citation>
    <scope>NUCLEOTIDE SEQUENCE [LARGE SCALE GENOMIC DNA]</scope>
    <source>
        <strain evidence="19 20">DSM 1911</strain>
    </source>
</reference>
<dbReference type="RefSeq" id="WP_070371692.1">
    <property type="nucleotide sequence ID" value="NZ_LKEU01000033.1"/>
</dbReference>
<dbReference type="EC" id="1.8.1.4" evidence="3 16"/>
<dbReference type="GO" id="GO:0004148">
    <property type="term" value="F:dihydrolipoyl dehydrogenase (NADH) activity"/>
    <property type="evidence" value="ECO:0007669"/>
    <property type="project" value="UniProtKB-EC"/>
</dbReference>
<dbReference type="PANTHER" id="PTHR22912">
    <property type="entry name" value="DISULFIDE OXIDOREDUCTASE"/>
    <property type="match status" value="1"/>
</dbReference>
<evidence type="ECO:0000256" key="15">
    <source>
        <dbReference type="PIRSR" id="PIRSR000350-4"/>
    </source>
</evidence>
<feature type="binding site" evidence="14">
    <location>
        <position position="307"/>
    </location>
    <ligand>
        <name>FAD</name>
        <dbReference type="ChEBI" id="CHEBI:57692"/>
    </ligand>
</feature>
<dbReference type="PROSITE" id="PS00076">
    <property type="entry name" value="PYRIDINE_REDOX_1"/>
    <property type="match status" value="1"/>
</dbReference>
<dbReference type="FunFam" id="3.30.390.30:FF:000001">
    <property type="entry name" value="Dihydrolipoyl dehydrogenase"/>
    <property type="match status" value="1"/>
</dbReference>
<evidence type="ECO:0000256" key="5">
    <source>
        <dbReference type="ARBA" id="ARBA00022490"/>
    </source>
</evidence>
<organism evidence="19 20">
    <name type="scientific">Acetobacterium wieringae</name>
    <dbReference type="NCBI Taxonomy" id="52694"/>
    <lineage>
        <taxon>Bacteria</taxon>
        <taxon>Bacillati</taxon>
        <taxon>Bacillota</taxon>
        <taxon>Clostridia</taxon>
        <taxon>Eubacteriales</taxon>
        <taxon>Eubacteriaceae</taxon>
        <taxon>Acetobacterium</taxon>
    </lineage>
</organism>
<feature type="binding site" evidence="14">
    <location>
        <begin position="313"/>
        <end position="316"/>
    </location>
    <ligand>
        <name>FAD</name>
        <dbReference type="ChEBI" id="CHEBI:57692"/>
    </ligand>
</feature>
<dbReference type="GO" id="GO:0006103">
    <property type="term" value="P:2-oxoglutarate metabolic process"/>
    <property type="evidence" value="ECO:0007669"/>
    <property type="project" value="TreeGrafter"/>
</dbReference>
<accession>A0A1F2PGV2</accession>
<keyword evidence="5" id="KW-0963">Cytoplasm</keyword>
<comment type="similarity">
    <text evidence="2 16">Belongs to the class-I pyridine nucleotide-disulfide oxidoreductase family.</text>
</comment>
<dbReference type="InterPro" id="IPR023753">
    <property type="entry name" value="FAD/NAD-binding_dom"/>
</dbReference>
<comment type="caution">
    <text evidence="19">The sequence shown here is derived from an EMBL/GenBank/DDBJ whole genome shotgun (WGS) entry which is preliminary data.</text>
</comment>
<comment type="cofactor">
    <cofactor evidence="14 16">
        <name>FAD</name>
        <dbReference type="ChEBI" id="CHEBI:57692"/>
    </cofactor>
    <text evidence="14 16">Binds 1 FAD per subunit.</text>
</comment>
<feature type="active site" description="Proton acceptor" evidence="13">
    <location>
        <position position="439"/>
    </location>
</feature>
<evidence type="ECO:0000256" key="4">
    <source>
        <dbReference type="ARBA" id="ARBA00016961"/>
    </source>
</evidence>
<evidence type="ECO:0000256" key="11">
    <source>
        <dbReference type="ARBA" id="ARBA00023284"/>
    </source>
</evidence>
<dbReference type="PANTHER" id="PTHR22912:SF217">
    <property type="entry name" value="DIHYDROLIPOYL DEHYDROGENASE"/>
    <property type="match status" value="1"/>
</dbReference>